<comment type="caution">
    <text evidence="10">The sequence shown here is derived from an EMBL/GenBank/DDBJ whole genome shotgun (WGS) entry which is preliminary data.</text>
</comment>
<keyword evidence="4" id="KW-0697">Rotamase</keyword>
<dbReference type="SMART" id="SM00360">
    <property type="entry name" value="RRM"/>
    <property type="match status" value="1"/>
</dbReference>
<comment type="catalytic activity">
    <reaction evidence="1">
        <text>[protein]-peptidylproline (omega=180) = [protein]-peptidylproline (omega=0)</text>
        <dbReference type="Rhea" id="RHEA:16237"/>
        <dbReference type="Rhea" id="RHEA-COMP:10747"/>
        <dbReference type="Rhea" id="RHEA-COMP:10748"/>
        <dbReference type="ChEBI" id="CHEBI:83833"/>
        <dbReference type="ChEBI" id="CHEBI:83834"/>
        <dbReference type="EC" id="5.2.1.8"/>
    </reaction>
</comment>
<dbReference type="EMBL" id="BLIY01000003">
    <property type="protein sequence ID" value="GFE52976.1"/>
    <property type="molecule type" value="Genomic_DNA"/>
</dbReference>
<evidence type="ECO:0000259" key="9">
    <source>
        <dbReference type="PROSITE" id="PS50102"/>
    </source>
</evidence>
<dbReference type="EC" id="5.2.1.8" evidence="3"/>
<dbReference type="Pfam" id="PF00076">
    <property type="entry name" value="RRM_1"/>
    <property type="match status" value="1"/>
</dbReference>
<dbReference type="OrthoDB" id="2083at2759"/>
<evidence type="ECO:0000313" key="11">
    <source>
        <dbReference type="Proteomes" id="UP001057455"/>
    </source>
</evidence>
<dbReference type="PANTHER" id="PTHR45843">
    <property type="entry name" value="PEPTIDYL-PROLYL CIS-TRANS ISOMERASE-LIKE 4"/>
    <property type="match status" value="1"/>
</dbReference>
<dbReference type="CDD" id="cd12235">
    <property type="entry name" value="RRM_PPIL4"/>
    <property type="match status" value="1"/>
</dbReference>
<dbReference type="PANTHER" id="PTHR45843:SF1">
    <property type="entry name" value="PEPTIDYL-PROLYL CIS-TRANS ISOMERASE-LIKE 4"/>
    <property type="match status" value="1"/>
</dbReference>
<feature type="compositionally biased region" description="Basic and acidic residues" evidence="8">
    <location>
        <begin position="162"/>
        <end position="175"/>
    </location>
</feature>
<keyword evidence="6" id="KW-0539">Nucleus</keyword>
<feature type="compositionally biased region" description="Basic residues" evidence="8">
    <location>
        <begin position="225"/>
        <end position="257"/>
    </location>
</feature>
<dbReference type="InterPro" id="IPR035979">
    <property type="entry name" value="RBD_domain_sf"/>
</dbReference>
<dbReference type="Proteomes" id="UP001057455">
    <property type="component" value="Unassembled WGS sequence"/>
</dbReference>
<evidence type="ECO:0000256" key="7">
    <source>
        <dbReference type="PROSITE-ProRule" id="PRU00176"/>
    </source>
</evidence>
<keyword evidence="11" id="KW-1185">Reference proteome</keyword>
<feature type="compositionally biased region" description="Basic residues" evidence="8">
    <location>
        <begin position="176"/>
        <end position="208"/>
    </location>
</feature>
<accession>A0A9W5WTM8</accession>
<organism evidence="10 11">
    <name type="scientific">Babesia ovis</name>
    <dbReference type="NCBI Taxonomy" id="5869"/>
    <lineage>
        <taxon>Eukaryota</taxon>
        <taxon>Sar</taxon>
        <taxon>Alveolata</taxon>
        <taxon>Apicomplexa</taxon>
        <taxon>Aconoidasida</taxon>
        <taxon>Piroplasmida</taxon>
        <taxon>Babesiidae</taxon>
        <taxon>Babesia</taxon>
    </lineage>
</organism>
<evidence type="ECO:0000256" key="4">
    <source>
        <dbReference type="ARBA" id="ARBA00023110"/>
    </source>
</evidence>
<name>A0A9W5WTM8_BABOV</name>
<feature type="region of interest" description="Disordered" evidence="8">
    <location>
        <begin position="148"/>
        <end position="275"/>
    </location>
</feature>
<feature type="compositionally biased region" description="Polar residues" evidence="8">
    <location>
        <begin position="148"/>
        <end position="160"/>
    </location>
</feature>
<evidence type="ECO:0000313" key="10">
    <source>
        <dbReference type="EMBL" id="GFE52976.1"/>
    </source>
</evidence>
<dbReference type="AlphaFoldDB" id="A0A9W5WTM8"/>
<keyword evidence="7" id="KW-0694">RNA-binding</keyword>
<evidence type="ECO:0000256" key="3">
    <source>
        <dbReference type="ARBA" id="ARBA00013194"/>
    </source>
</evidence>
<dbReference type="PROSITE" id="PS50102">
    <property type="entry name" value="RRM"/>
    <property type="match status" value="1"/>
</dbReference>
<dbReference type="Gene3D" id="3.30.70.330">
    <property type="match status" value="1"/>
</dbReference>
<comment type="subcellular location">
    <subcellularLocation>
        <location evidence="2">Nucleus</location>
    </subcellularLocation>
</comment>
<dbReference type="SUPFAM" id="SSF54928">
    <property type="entry name" value="RNA-binding domain, RBD"/>
    <property type="match status" value="1"/>
</dbReference>
<feature type="compositionally biased region" description="Basic residues" evidence="8">
    <location>
        <begin position="265"/>
        <end position="275"/>
    </location>
</feature>
<evidence type="ECO:0000256" key="1">
    <source>
        <dbReference type="ARBA" id="ARBA00000971"/>
    </source>
</evidence>
<protein>
    <recommendedName>
        <fullName evidence="3">peptidylprolyl isomerase</fullName>
        <ecNumber evidence="3">5.2.1.8</ecNumber>
    </recommendedName>
</protein>
<dbReference type="InterPro" id="IPR035542">
    <property type="entry name" value="CRIP"/>
</dbReference>
<dbReference type="GO" id="GO:0005634">
    <property type="term" value="C:nucleus"/>
    <property type="evidence" value="ECO:0007669"/>
    <property type="project" value="UniProtKB-SubCell"/>
</dbReference>
<dbReference type="GO" id="GO:0003723">
    <property type="term" value="F:RNA binding"/>
    <property type="evidence" value="ECO:0007669"/>
    <property type="project" value="UniProtKB-UniRule"/>
</dbReference>
<proteinExistence type="predicted"/>
<dbReference type="InterPro" id="IPR012677">
    <property type="entry name" value="Nucleotide-bd_a/b_plait_sf"/>
</dbReference>
<feature type="compositionally biased region" description="Low complexity" evidence="8">
    <location>
        <begin position="209"/>
        <end position="220"/>
    </location>
</feature>
<keyword evidence="5" id="KW-0413">Isomerase</keyword>
<sequence length="275" mass="32421">MSESIPPADKKQLAREFLDLEELQAREARSRAVVLEILGDIPDADVAPPKNVLFVCKLNPVTEADDLKLIFSRFGPVISCDVIRDYKTGDSLQYAFVEFETEDACNDAYFRMQNVLIDDRRIHVDFCQSVSGFWKRFKENGNFTRAKSAISRSSVTNNPPKSHGDKVSDQGSRHNHDYRKPRRSPSILRRKHSHDRHLDRHRHSHRHISTSGSSDASSSDDSCRRFRRRHRHRSRSRSRDHKHRRRSYHSSHRHDRSRSRSGDYRRRRHYRRSRD</sequence>
<evidence type="ECO:0000256" key="5">
    <source>
        <dbReference type="ARBA" id="ARBA00023235"/>
    </source>
</evidence>
<evidence type="ECO:0000256" key="6">
    <source>
        <dbReference type="ARBA" id="ARBA00023242"/>
    </source>
</evidence>
<reference evidence="10" key="1">
    <citation type="submission" date="2019-12" db="EMBL/GenBank/DDBJ databases">
        <title>Genome sequence of Babesia ovis.</title>
        <authorList>
            <person name="Yamagishi J."/>
            <person name="Sevinc F."/>
            <person name="Xuan X."/>
        </authorList>
    </citation>
    <scope>NUCLEOTIDE SEQUENCE</scope>
    <source>
        <strain evidence="10">Selcuk</strain>
    </source>
</reference>
<evidence type="ECO:0000256" key="8">
    <source>
        <dbReference type="SAM" id="MobiDB-lite"/>
    </source>
</evidence>
<evidence type="ECO:0000256" key="2">
    <source>
        <dbReference type="ARBA" id="ARBA00004123"/>
    </source>
</evidence>
<gene>
    <name evidence="10" type="ORF">BaOVIS_003800</name>
</gene>
<dbReference type="InterPro" id="IPR000504">
    <property type="entry name" value="RRM_dom"/>
</dbReference>
<feature type="domain" description="RRM" evidence="9">
    <location>
        <begin position="51"/>
        <end position="129"/>
    </location>
</feature>
<dbReference type="GO" id="GO:0003755">
    <property type="term" value="F:peptidyl-prolyl cis-trans isomerase activity"/>
    <property type="evidence" value="ECO:0007669"/>
    <property type="project" value="UniProtKB-KW"/>
</dbReference>